<organism evidence="1 2">
    <name type="scientific">Nocardiopsis changdeensis</name>
    <dbReference type="NCBI Taxonomy" id="2831969"/>
    <lineage>
        <taxon>Bacteria</taxon>
        <taxon>Bacillati</taxon>
        <taxon>Actinomycetota</taxon>
        <taxon>Actinomycetes</taxon>
        <taxon>Streptosporangiales</taxon>
        <taxon>Nocardiopsidaceae</taxon>
        <taxon>Nocardiopsis</taxon>
    </lineage>
</organism>
<dbReference type="RefSeq" id="WP_220561593.1">
    <property type="nucleotide sequence ID" value="NZ_CP074133.1"/>
</dbReference>
<keyword evidence="2" id="KW-1185">Reference proteome</keyword>
<sequence length="384" mass="41728">MSLDIHDLAAPSCELLALGEPTHTEPAFPLVRNELFARLAEHGFRSIALETDRAAALAVDDFVHGRTSPSLDAVMREGFSHGFGEQAATRQLVVWMREYNRGRPPRERLSLHGFDAPTEMVSAPSPRRHLEHARDFLGLDLDVAALAGDDDLWSRTEAIMDPAASVGATDAALRLRALADDLLTELYARAPELVAATSRTAWAAARTHITTALDLLRYHRAAAEPLDPAVRTSRMLGVRDAVMARNLLDIREAEHHRGPTLVYAHNRHLQGNPSRWTLAGMDLVWSGAGSIIRAVVGERYSFVAGSLGRSDALRLAAPEPGTHESLLDGRVDVWGLTETVTDPAARVRRDPTPEQGYFPLDAETLATADAVLHIRDGAAAAASL</sequence>
<dbReference type="Proteomes" id="UP000676079">
    <property type="component" value="Chromosome"/>
</dbReference>
<dbReference type="SUPFAM" id="SSF159501">
    <property type="entry name" value="EreA/ChaN-like"/>
    <property type="match status" value="1"/>
</dbReference>
<dbReference type="Gene3D" id="3.30.1870.10">
    <property type="entry name" value="EreA-like, domain 2"/>
    <property type="match status" value="1"/>
</dbReference>
<dbReference type="InterPro" id="IPR007815">
    <property type="entry name" value="Emycin_Estase"/>
</dbReference>
<dbReference type="EMBL" id="CP074133">
    <property type="protein sequence ID" value="QUX20398.1"/>
    <property type="molecule type" value="Genomic_DNA"/>
</dbReference>
<dbReference type="InterPro" id="IPR052036">
    <property type="entry name" value="Hydrolase/PRTase-associated"/>
</dbReference>
<gene>
    <name evidence="1" type="ORF">KGD84_17920</name>
</gene>
<proteinExistence type="predicted"/>
<evidence type="ECO:0000313" key="2">
    <source>
        <dbReference type="Proteomes" id="UP000676079"/>
    </source>
</evidence>
<dbReference type="CDD" id="cd14728">
    <property type="entry name" value="Ere-like"/>
    <property type="match status" value="1"/>
</dbReference>
<accession>A0ABX8BHS9</accession>
<dbReference type="PANTHER" id="PTHR31299">
    <property type="entry name" value="ESTERASE, PUTATIVE (AFU_ORTHOLOGUE AFUA_1G05850)-RELATED"/>
    <property type="match status" value="1"/>
</dbReference>
<dbReference type="PANTHER" id="PTHR31299:SF0">
    <property type="entry name" value="ESTERASE, PUTATIVE (AFU_ORTHOLOGUE AFUA_1G05850)-RELATED"/>
    <property type="match status" value="1"/>
</dbReference>
<evidence type="ECO:0000313" key="1">
    <source>
        <dbReference type="EMBL" id="QUX20398.1"/>
    </source>
</evidence>
<protein>
    <submittedName>
        <fullName evidence="1">Erythromycin esterase family protein</fullName>
    </submittedName>
</protein>
<reference evidence="1 2" key="1">
    <citation type="submission" date="2021-05" db="EMBL/GenBank/DDBJ databases">
        <title>Direct Submission.</title>
        <authorList>
            <person name="Li K."/>
            <person name="Gao J."/>
        </authorList>
    </citation>
    <scope>NUCLEOTIDE SEQUENCE [LARGE SCALE GENOMIC DNA]</scope>
    <source>
        <strain evidence="1 2">Mg02</strain>
    </source>
</reference>
<name>A0ABX8BHS9_9ACTN</name>
<dbReference type="Pfam" id="PF05139">
    <property type="entry name" value="Erythro_esteras"/>
    <property type="match status" value="1"/>
</dbReference>